<gene>
    <name evidence="1" type="ORF">ERS852490_00695</name>
</gene>
<proteinExistence type="predicted"/>
<evidence type="ECO:0000313" key="2">
    <source>
        <dbReference type="Proteomes" id="UP000095621"/>
    </source>
</evidence>
<dbReference type="AlphaFoldDB" id="A0A174YV37"/>
<name>A0A174YV37_9FIRM</name>
<dbReference type="Proteomes" id="UP000095621">
    <property type="component" value="Unassembled WGS sequence"/>
</dbReference>
<accession>A0A174YV37</accession>
<dbReference type="EMBL" id="CZBU01000002">
    <property type="protein sequence ID" value="CUQ75808.1"/>
    <property type="molecule type" value="Genomic_DNA"/>
</dbReference>
<sequence length="144" mass="16457">MPANPQLPLHPEKEEIQTSDKWEHIPTHKSSGNIAAPSLCFLLPDNTHRPLPVPSPHPFPASRWMHFSSSETKLDIHVDALAISRSLLFPLLPMQTLHGHCPAYNKHRSLQCLLSHSLLPPPQGWLFLLRQRDLRFYHPAHKSE</sequence>
<organism evidence="1 2">
    <name type="scientific">Lachnospira eligens</name>
    <dbReference type="NCBI Taxonomy" id="39485"/>
    <lineage>
        <taxon>Bacteria</taxon>
        <taxon>Bacillati</taxon>
        <taxon>Bacillota</taxon>
        <taxon>Clostridia</taxon>
        <taxon>Lachnospirales</taxon>
        <taxon>Lachnospiraceae</taxon>
        <taxon>Lachnospira</taxon>
    </lineage>
</organism>
<evidence type="ECO:0000313" key="1">
    <source>
        <dbReference type="EMBL" id="CUQ75808.1"/>
    </source>
</evidence>
<protein>
    <submittedName>
        <fullName evidence="1">Uncharacterized protein</fullName>
    </submittedName>
</protein>
<reference evidence="1 2" key="1">
    <citation type="submission" date="2015-09" db="EMBL/GenBank/DDBJ databases">
        <authorList>
            <consortium name="Pathogen Informatics"/>
        </authorList>
    </citation>
    <scope>NUCLEOTIDE SEQUENCE [LARGE SCALE GENOMIC DNA]</scope>
    <source>
        <strain evidence="1 2">2789STDY5834875</strain>
    </source>
</reference>